<evidence type="ECO:0000313" key="3">
    <source>
        <dbReference type="Proteomes" id="UP000824890"/>
    </source>
</evidence>
<accession>A0ABQ7YV61</accession>
<protein>
    <submittedName>
        <fullName evidence="2">Uncharacterized protein</fullName>
    </submittedName>
</protein>
<keyword evidence="3" id="KW-1185">Reference proteome</keyword>
<feature type="region of interest" description="Disordered" evidence="1">
    <location>
        <begin position="36"/>
        <end position="66"/>
    </location>
</feature>
<dbReference type="Proteomes" id="UP000824890">
    <property type="component" value="Unassembled WGS sequence"/>
</dbReference>
<feature type="compositionally biased region" description="Low complexity" evidence="1">
    <location>
        <begin position="150"/>
        <end position="164"/>
    </location>
</feature>
<proteinExistence type="predicted"/>
<evidence type="ECO:0000313" key="2">
    <source>
        <dbReference type="EMBL" id="KAH0871829.1"/>
    </source>
</evidence>
<evidence type="ECO:0000256" key="1">
    <source>
        <dbReference type="SAM" id="MobiDB-lite"/>
    </source>
</evidence>
<feature type="compositionally biased region" description="Low complexity" evidence="1">
    <location>
        <begin position="40"/>
        <end position="66"/>
    </location>
</feature>
<dbReference type="EMBL" id="JAGKQM010000017">
    <property type="protein sequence ID" value="KAH0871829.1"/>
    <property type="molecule type" value="Genomic_DNA"/>
</dbReference>
<feature type="region of interest" description="Disordered" evidence="1">
    <location>
        <begin position="78"/>
        <end position="164"/>
    </location>
</feature>
<comment type="caution">
    <text evidence="2">The sequence shown here is derived from an EMBL/GenBank/DDBJ whole genome shotgun (WGS) entry which is preliminary data.</text>
</comment>
<reference evidence="2 3" key="1">
    <citation type="submission" date="2021-05" db="EMBL/GenBank/DDBJ databases">
        <title>Genome Assembly of Synthetic Allotetraploid Brassica napus Reveals Homoeologous Exchanges between Subgenomes.</title>
        <authorList>
            <person name="Davis J.T."/>
        </authorList>
    </citation>
    <scope>NUCLEOTIDE SEQUENCE [LARGE SCALE GENOMIC DNA]</scope>
    <source>
        <strain evidence="3">cv. Da-Ae</strain>
        <tissue evidence="2">Seedling</tissue>
    </source>
</reference>
<name>A0ABQ7YV61_BRANA</name>
<sequence>MPSCLLSRRIAVSKLPAAACSAASVTKTDERALAEALGVSSSGGRSKPSSSPHPPSSSLSSSAPSASAKMASMSLFSIPSTSTMSSPSPQSPPASSSSSSTAPPLAALSSPPSNIPFITLRRGQSPPHMTGDGGIKSDGVFPSGNEGTLSPSSVASRSAVSVKP</sequence>
<feature type="compositionally biased region" description="Low complexity" evidence="1">
    <location>
        <begin position="78"/>
        <end position="112"/>
    </location>
</feature>
<organism evidence="2 3">
    <name type="scientific">Brassica napus</name>
    <name type="common">Rape</name>
    <dbReference type="NCBI Taxonomy" id="3708"/>
    <lineage>
        <taxon>Eukaryota</taxon>
        <taxon>Viridiplantae</taxon>
        <taxon>Streptophyta</taxon>
        <taxon>Embryophyta</taxon>
        <taxon>Tracheophyta</taxon>
        <taxon>Spermatophyta</taxon>
        <taxon>Magnoliopsida</taxon>
        <taxon>eudicotyledons</taxon>
        <taxon>Gunneridae</taxon>
        <taxon>Pentapetalae</taxon>
        <taxon>rosids</taxon>
        <taxon>malvids</taxon>
        <taxon>Brassicales</taxon>
        <taxon>Brassicaceae</taxon>
        <taxon>Brassiceae</taxon>
        <taxon>Brassica</taxon>
    </lineage>
</organism>
<gene>
    <name evidence="2" type="ORF">HID58_078851</name>
</gene>